<dbReference type="KEGG" id="sat:SYN_03461"/>
<dbReference type="HOGENOM" id="CLU_3012648_0_0_7"/>
<dbReference type="STRING" id="56780.SYN_03461"/>
<dbReference type="AlphaFoldDB" id="Q2LRU3"/>
<reference evidence="1 2" key="1">
    <citation type="journal article" date="2007" name="Proc. Natl. Acad. Sci. U.S.A.">
        <title>The genome of Syntrophus aciditrophicus: life at the thermodynamic limit of microbial growth.</title>
        <authorList>
            <person name="McInerney M.J."/>
            <person name="Rohlin L."/>
            <person name="Mouttaki H."/>
            <person name="Kim U."/>
            <person name="Krupp R.S."/>
            <person name="Rios-Hernandez L."/>
            <person name="Sieber J."/>
            <person name="Struchtemeyer C.G."/>
            <person name="Bhattacharyya A."/>
            <person name="Campbell J.W."/>
            <person name="Gunsalus R.P."/>
        </authorList>
    </citation>
    <scope>NUCLEOTIDE SEQUENCE [LARGE SCALE GENOMIC DNA]</scope>
    <source>
        <strain evidence="1 2">SB</strain>
    </source>
</reference>
<proteinExistence type="predicted"/>
<dbReference type="InParanoid" id="Q2LRU3"/>
<dbReference type="Proteomes" id="UP000001933">
    <property type="component" value="Chromosome"/>
</dbReference>
<sequence length="56" mass="6776">MAWDVEYTDEFEAWRVCLNEDEQIEIDAVESVCWKKKDRIYLIPILRMLKAPNMVQ</sequence>
<organism evidence="1 2">
    <name type="scientific">Syntrophus aciditrophicus (strain SB)</name>
    <dbReference type="NCBI Taxonomy" id="56780"/>
    <lineage>
        <taxon>Bacteria</taxon>
        <taxon>Pseudomonadati</taxon>
        <taxon>Thermodesulfobacteriota</taxon>
        <taxon>Syntrophia</taxon>
        <taxon>Syntrophales</taxon>
        <taxon>Syntrophaceae</taxon>
        <taxon>Syntrophus</taxon>
    </lineage>
</organism>
<name>Q2LRU3_SYNAS</name>
<keyword evidence="2" id="KW-1185">Reference proteome</keyword>
<evidence type="ECO:0000313" key="1">
    <source>
        <dbReference type="EMBL" id="ABC76800.1"/>
    </source>
</evidence>
<protein>
    <submittedName>
        <fullName evidence="1">Hypothetical cytosolic protein</fullName>
    </submittedName>
</protein>
<gene>
    <name evidence="1" type="ORF">SYN_03461</name>
</gene>
<accession>Q2LRU3</accession>
<dbReference type="EMBL" id="CP000252">
    <property type="protein sequence ID" value="ABC76800.1"/>
    <property type="molecule type" value="Genomic_DNA"/>
</dbReference>
<evidence type="ECO:0000313" key="2">
    <source>
        <dbReference type="Proteomes" id="UP000001933"/>
    </source>
</evidence>